<dbReference type="AlphaFoldDB" id="A0A975L6U5"/>
<dbReference type="EMBL" id="CP074402">
    <property type="protein sequence ID" value="QVJ00699.1"/>
    <property type="molecule type" value="Genomic_DNA"/>
</dbReference>
<sequence length="160" mass="17714">MNRTSTHPTEPRTEQRWKSRWYPGDPRHIGVARGDLARDLSRLPGAGGETEDAVRLCLSEMFTGALTRASWAGRGIVVFRSLSLRGGGASRRVLRLSVGERESAEVAPVPPLWGGVEQAEGTGLTLIAHFASRWGSRRIGTEEEWAYLMWAEFDLGVPER</sequence>
<organism evidence="2 3">
    <name type="scientific">Nocardiopsis eucommiae</name>
    <dbReference type="NCBI Taxonomy" id="2831970"/>
    <lineage>
        <taxon>Bacteria</taxon>
        <taxon>Bacillati</taxon>
        <taxon>Actinomycetota</taxon>
        <taxon>Actinomycetes</taxon>
        <taxon>Streptosporangiales</taxon>
        <taxon>Nocardiopsidaceae</taxon>
        <taxon>Nocardiopsis</taxon>
    </lineage>
</organism>
<reference evidence="2" key="1">
    <citation type="submission" date="2021-05" db="EMBL/GenBank/DDBJ databases">
        <authorList>
            <person name="Kaiqin L."/>
            <person name="Jian G."/>
        </authorList>
    </citation>
    <scope>NUCLEOTIDE SEQUENCE</scope>
    <source>
        <strain evidence="2">HDS5</strain>
    </source>
</reference>
<keyword evidence="2" id="KW-0067">ATP-binding</keyword>
<keyword evidence="3" id="KW-1185">Reference proteome</keyword>
<dbReference type="KEGG" id="nec:KGD82_19335"/>
<evidence type="ECO:0000256" key="1">
    <source>
        <dbReference type="SAM" id="MobiDB-lite"/>
    </source>
</evidence>
<name>A0A975L6U5_9ACTN</name>
<feature type="region of interest" description="Disordered" evidence="1">
    <location>
        <begin position="1"/>
        <end position="21"/>
    </location>
</feature>
<dbReference type="Gene3D" id="3.30.565.10">
    <property type="entry name" value="Histidine kinase-like ATPase, C-terminal domain"/>
    <property type="match status" value="1"/>
</dbReference>
<gene>
    <name evidence="2" type="ORF">KGD82_19335</name>
</gene>
<protein>
    <submittedName>
        <fullName evidence="2">ATP-binding protein</fullName>
    </submittedName>
</protein>
<dbReference type="Proteomes" id="UP000682416">
    <property type="component" value="Chromosome"/>
</dbReference>
<dbReference type="InterPro" id="IPR036890">
    <property type="entry name" value="HATPase_C_sf"/>
</dbReference>
<proteinExistence type="predicted"/>
<keyword evidence="2" id="KW-0547">Nucleotide-binding</keyword>
<evidence type="ECO:0000313" key="3">
    <source>
        <dbReference type="Proteomes" id="UP000682416"/>
    </source>
</evidence>
<dbReference type="RefSeq" id="WP_431871984.1">
    <property type="nucleotide sequence ID" value="NZ_CBDRIY010000031.1"/>
</dbReference>
<evidence type="ECO:0000313" key="2">
    <source>
        <dbReference type="EMBL" id="QVJ00699.1"/>
    </source>
</evidence>
<accession>A0A975L6U5</accession>
<dbReference type="GO" id="GO:0005524">
    <property type="term" value="F:ATP binding"/>
    <property type="evidence" value="ECO:0007669"/>
    <property type="project" value="UniProtKB-KW"/>
</dbReference>